<dbReference type="SUPFAM" id="SSF52129">
    <property type="entry name" value="Caspase-like"/>
    <property type="match status" value="1"/>
</dbReference>
<keyword evidence="6" id="KW-1185">Reference proteome</keyword>
<dbReference type="EMBL" id="JALNTZ010000002">
    <property type="protein sequence ID" value="KAJ3660336.1"/>
    <property type="molecule type" value="Genomic_DNA"/>
</dbReference>
<name>A0AA38MKZ3_9CUCU</name>
<evidence type="ECO:0000313" key="6">
    <source>
        <dbReference type="Proteomes" id="UP001168821"/>
    </source>
</evidence>
<dbReference type="AlphaFoldDB" id="A0AA38MKZ3"/>
<feature type="region of interest" description="Disordered" evidence="3">
    <location>
        <begin position="308"/>
        <end position="379"/>
    </location>
</feature>
<gene>
    <name evidence="5" type="ORF">Zmor_004788</name>
</gene>
<feature type="compositionally biased region" description="Polar residues" evidence="3">
    <location>
        <begin position="325"/>
        <end position="338"/>
    </location>
</feature>
<dbReference type="GO" id="GO:0004197">
    <property type="term" value="F:cysteine-type endopeptidase activity"/>
    <property type="evidence" value="ECO:0007669"/>
    <property type="project" value="InterPro"/>
</dbReference>
<dbReference type="Pfam" id="PF00656">
    <property type="entry name" value="Peptidase_C14"/>
    <property type="match status" value="1"/>
</dbReference>
<dbReference type="InterPro" id="IPR015917">
    <property type="entry name" value="Pept_C14A"/>
</dbReference>
<dbReference type="InterPro" id="IPR001309">
    <property type="entry name" value="Pept_C14_p20"/>
</dbReference>
<accession>A0AA38MKZ3</accession>
<feature type="compositionally biased region" description="Low complexity" evidence="3">
    <location>
        <begin position="349"/>
        <end position="366"/>
    </location>
</feature>
<keyword evidence="2" id="KW-0175">Coiled coil</keyword>
<evidence type="ECO:0000313" key="5">
    <source>
        <dbReference type="EMBL" id="KAJ3660336.1"/>
    </source>
</evidence>
<organism evidence="5 6">
    <name type="scientific">Zophobas morio</name>
    <dbReference type="NCBI Taxonomy" id="2755281"/>
    <lineage>
        <taxon>Eukaryota</taxon>
        <taxon>Metazoa</taxon>
        <taxon>Ecdysozoa</taxon>
        <taxon>Arthropoda</taxon>
        <taxon>Hexapoda</taxon>
        <taxon>Insecta</taxon>
        <taxon>Pterygota</taxon>
        <taxon>Neoptera</taxon>
        <taxon>Endopterygota</taxon>
        <taxon>Coleoptera</taxon>
        <taxon>Polyphaga</taxon>
        <taxon>Cucujiformia</taxon>
        <taxon>Tenebrionidae</taxon>
        <taxon>Zophobas</taxon>
    </lineage>
</organism>
<comment type="similarity">
    <text evidence="1">Belongs to the peptidase C14A family.</text>
</comment>
<feature type="compositionally biased region" description="Basic and acidic residues" evidence="3">
    <location>
        <begin position="308"/>
        <end position="321"/>
    </location>
</feature>
<sequence>MESDASGVASTTTKRKKSFIAIEEDIIVKPSTELIPDEYEHSTNQSVLFHAFAAPLVTPLAEELLKSVRLINYNVDTKRNLHDLNKPNDFWTDLEAIRKEAPNKSALILFFIGYYGKENGTLLISEEDFSKNVHVKHVWNFFSGNNCPELKHKPKIFVFCMSSQPRGGAVQTDSMRHRTMKFDKVYDFPAESDMLIVYKKVAEADLVYIFLDELCNNIIYHSKKYDFIDLISYIHNNRRSVPLVISTLTRKFYLTPNDQRDHYLSVVENQMSLEEMLQKIHDDVQKLQDAQKKKKEKKFSFSFKKKSEDKPKVVKREDKPILESPRTSVKTDGPSSPKASMAGPSPVHRLSGGSNSGRRSRNPSLSEVTFQKRKPIWKI</sequence>
<dbReference type="SMART" id="SM00115">
    <property type="entry name" value="CASc"/>
    <property type="match status" value="1"/>
</dbReference>
<evidence type="ECO:0000256" key="1">
    <source>
        <dbReference type="ARBA" id="ARBA00010134"/>
    </source>
</evidence>
<dbReference type="InterPro" id="IPR011600">
    <property type="entry name" value="Pept_C14_caspase"/>
</dbReference>
<dbReference type="GO" id="GO:0006508">
    <property type="term" value="P:proteolysis"/>
    <property type="evidence" value="ECO:0007669"/>
    <property type="project" value="InterPro"/>
</dbReference>
<evidence type="ECO:0000256" key="2">
    <source>
        <dbReference type="SAM" id="Coils"/>
    </source>
</evidence>
<protein>
    <recommendedName>
        <fullName evidence="4">Caspase family p20 domain-containing protein</fullName>
    </recommendedName>
</protein>
<comment type="caution">
    <text evidence="5">The sequence shown here is derived from an EMBL/GenBank/DDBJ whole genome shotgun (WGS) entry which is preliminary data.</text>
</comment>
<proteinExistence type="inferred from homology"/>
<dbReference type="PROSITE" id="PS50208">
    <property type="entry name" value="CASPASE_P20"/>
    <property type="match status" value="1"/>
</dbReference>
<evidence type="ECO:0000259" key="4">
    <source>
        <dbReference type="PROSITE" id="PS50208"/>
    </source>
</evidence>
<feature type="domain" description="Caspase family p20" evidence="4">
    <location>
        <begin position="61"/>
        <end position="159"/>
    </location>
</feature>
<evidence type="ECO:0000256" key="3">
    <source>
        <dbReference type="SAM" id="MobiDB-lite"/>
    </source>
</evidence>
<dbReference type="Gene3D" id="3.40.50.1460">
    <property type="match status" value="1"/>
</dbReference>
<reference evidence="5" key="1">
    <citation type="journal article" date="2023" name="G3 (Bethesda)">
        <title>Whole genome assemblies of Zophobas morio and Tenebrio molitor.</title>
        <authorList>
            <person name="Kaur S."/>
            <person name="Stinson S.A."/>
            <person name="diCenzo G.C."/>
        </authorList>
    </citation>
    <scope>NUCLEOTIDE SEQUENCE</scope>
    <source>
        <strain evidence="5">QUZm001</strain>
    </source>
</reference>
<feature type="coiled-coil region" evidence="2">
    <location>
        <begin position="270"/>
        <end position="297"/>
    </location>
</feature>
<dbReference type="InterPro" id="IPR029030">
    <property type="entry name" value="Caspase-like_dom_sf"/>
</dbReference>
<dbReference type="Proteomes" id="UP001168821">
    <property type="component" value="Unassembled WGS sequence"/>
</dbReference>